<dbReference type="AlphaFoldDB" id="A0A2L1GMX5"/>
<dbReference type="PROSITE" id="PS50949">
    <property type="entry name" value="HTH_GNTR"/>
    <property type="match status" value="1"/>
</dbReference>
<dbReference type="GO" id="GO:0003700">
    <property type="term" value="F:DNA-binding transcription factor activity"/>
    <property type="evidence" value="ECO:0007669"/>
    <property type="project" value="InterPro"/>
</dbReference>
<dbReference type="SUPFAM" id="SSF46785">
    <property type="entry name" value="Winged helix' DNA-binding domain"/>
    <property type="match status" value="1"/>
</dbReference>
<dbReference type="Pfam" id="PF07729">
    <property type="entry name" value="FCD"/>
    <property type="match status" value="1"/>
</dbReference>
<dbReference type="OrthoDB" id="9810548at2"/>
<dbReference type="SMART" id="SM00345">
    <property type="entry name" value="HTH_GNTR"/>
    <property type="match status" value="1"/>
</dbReference>
<dbReference type="SUPFAM" id="SSF48008">
    <property type="entry name" value="GntR ligand-binding domain-like"/>
    <property type="match status" value="1"/>
</dbReference>
<dbReference type="Gene3D" id="1.20.120.530">
    <property type="entry name" value="GntR ligand-binding domain-like"/>
    <property type="match status" value="1"/>
</dbReference>
<dbReference type="KEGG" id="deo:CAY53_05705"/>
<evidence type="ECO:0000259" key="4">
    <source>
        <dbReference type="PROSITE" id="PS50949"/>
    </source>
</evidence>
<dbReference type="EMBL" id="CP021255">
    <property type="protein sequence ID" value="AVD71035.1"/>
    <property type="molecule type" value="Genomic_DNA"/>
</dbReference>
<dbReference type="InterPro" id="IPR000524">
    <property type="entry name" value="Tscrpt_reg_HTH_GntR"/>
</dbReference>
<organism evidence="5 6">
    <name type="scientific">Desulfobulbus oralis</name>
    <dbReference type="NCBI Taxonomy" id="1986146"/>
    <lineage>
        <taxon>Bacteria</taxon>
        <taxon>Pseudomonadati</taxon>
        <taxon>Thermodesulfobacteriota</taxon>
        <taxon>Desulfobulbia</taxon>
        <taxon>Desulfobulbales</taxon>
        <taxon>Desulfobulbaceae</taxon>
        <taxon>Desulfobulbus</taxon>
    </lineage>
</organism>
<proteinExistence type="predicted"/>
<sequence length="212" mass="23863">MLEKETYSSKIATIIRTMIRDGELQPGEPIKETVLGERLSVSRAPIREALQELAYEGIVTSEPQKGKRVRLLSDKDIVDSYTVGGILESVGVSDSLAKWTDGDSQELAEIVDEMRQRSKSAADTGALMELDDQFHSVLLRHCDNGRLVEMARLSCITISKVLGYKKWRTLFSPSDFCQRHEALARVVATRNAEVIARALREHYLEIGERMVR</sequence>
<dbReference type="CDD" id="cd07377">
    <property type="entry name" value="WHTH_GntR"/>
    <property type="match status" value="1"/>
</dbReference>
<dbReference type="Proteomes" id="UP000239867">
    <property type="component" value="Chromosome"/>
</dbReference>
<evidence type="ECO:0000256" key="3">
    <source>
        <dbReference type="ARBA" id="ARBA00023163"/>
    </source>
</evidence>
<feature type="domain" description="HTH gntR-type" evidence="4">
    <location>
        <begin position="5"/>
        <end position="72"/>
    </location>
</feature>
<evidence type="ECO:0000313" key="6">
    <source>
        <dbReference type="Proteomes" id="UP000239867"/>
    </source>
</evidence>
<name>A0A2L1GMX5_9BACT</name>
<evidence type="ECO:0000313" key="5">
    <source>
        <dbReference type="EMBL" id="AVD71035.1"/>
    </source>
</evidence>
<evidence type="ECO:0000256" key="2">
    <source>
        <dbReference type="ARBA" id="ARBA00023125"/>
    </source>
</evidence>
<dbReference type="PANTHER" id="PTHR43537:SF51">
    <property type="entry name" value="HTH-TYPE TRANSCRIPTIONAL REGULATOR LGOR-RELATED"/>
    <property type="match status" value="1"/>
</dbReference>
<reference evidence="5 6" key="1">
    <citation type="journal article" date="2018" name="MBio">
        <title>Insights into the evolution of host association through the isolation and characterization of a novel human periodontal pathobiont, Desulfobulbus oralis.</title>
        <authorList>
            <person name="Cross K.L."/>
            <person name="Chirania P."/>
            <person name="Xiong W."/>
            <person name="Beall C.J."/>
            <person name="Elkins J.G."/>
            <person name="Giannone R.J."/>
            <person name="Griffen A.L."/>
            <person name="Guss A.M."/>
            <person name="Hettich R.L."/>
            <person name="Joshi S.S."/>
            <person name="Mokrzan E.M."/>
            <person name="Martin R.K."/>
            <person name="Zhulin I.B."/>
            <person name="Leys E.J."/>
            <person name="Podar M."/>
        </authorList>
    </citation>
    <scope>NUCLEOTIDE SEQUENCE [LARGE SCALE GENOMIC DNA]</scope>
    <source>
        <strain evidence="5 6">ORNL</strain>
    </source>
</reference>
<protein>
    <recommendedName>
        <fullName evidence="4">HTH gntR-type domain-containing protein</fullName>
    </recommendedName>
</protein>
<dbReference type="SMART" id="SM00895">
    <property type="entry name" value="FCD"/>
    <property type="match status" value="1"/>
</dbReference>
<dbReference type="Pfam" id="PF00392">
    <property type="entry name" value="GntR"/>
    <property type="match status" value="1"/>
</dbReference>
<accession>A0A2L1GMX5</accession>
<keyword evidence="3" id="KW-0804">Transcription</keyword>
<evidence type="ECO:0000256" key="1">
    <source>
        <dbReference type="ARBA" id="ARBA00023015"/>
    </source>
</evidence>
<dbReference type="GO" id="GO:0003677">
    <property type="term" value="F:DNA binding"/>
    <property type="evidence" value="ECO:0007669"/>
    <property type="project" value="UniProtKB-KW"/>
</dbReference>
<dbReference type="InterPro" id="IPR008920">
    <property type="entry name" value="TF_FadR/GntR_C"/>
</dbReference>
<dbReference type="InterPro" id="IPR011711">
    <property type="entry name" value="GntR_C"/>
</dbReference>
<dbReference type="InterPro" id="IPR036390">
    <property type="entry name" value="WH_DNA-bd_sf"/>
</dbReference>
<dbReference type="InterPro" id="IPR036388">
    <property type="entry name" value="WH-like_DNA-bd_sf"/>
</dbReference>
<keyword evidence="6" id="KW-1185">Reference proteome</keyword>
<keyword evidence="2" id="KW-0238">DNA-binding</keyword>
<keyword evidence="1" id="KW-0805">Transcription regulation</keyword>
<dbReference type="PANTHER" id="PTHR43537">
    <property type="entry name" value="TRANSCRIPTIONAL REGULATOR, GNTR FAMILY"/>
    <property type="match status" value="1"/>
</dbReference>
<dbReference type="Gene3D" id="1.10.10.10">
    <property type="entry name" value="Winged helix-like DNA-binding domain superfamily/Winged helix DNA-binding domain"/>
    <property type="match status" value="1"/>
</dbReference>
<gene>
    <name evidence="5" type="ORF">CAY53_05705</name>
</gene>